<evidence type="ECO:0000313" key="1">
    <source>
        <dbReference type="EMBL" id="KAF6495945.1"/>
    </source>
</evidence>
<name>A0A7J8JHY7_ROUAE</name>
<comment type="caution">
    <text evidence="1">The sequence shown here is derived from an EMBL/GenBank/DDBJ whole genome shotgun (WGS) entry which is preliminary data.</text>
</comment>
<dbReference type="EMBL" id="JACASE010000002">
    <property type="protein sequence ID" value="KAF6495945.1"/>
    <property type="molecule type" value="Genomic_DNA"/>
</dbReference>
<dbReference type="Proteomes" id="UP000593571">
    <property type="component" value="Unassembled WGS sequence"/>
</dbReference>
<keyword evidence="2" id="KW-1185">Reference proteome</keyword>
<dbReference type="PANTHER" id="PTHR19446">
    <property type="entry name" value="REVERSE TRANSCRIPTASES"/>
    <property type="match status" value="1"/>
</dbReference>
<proteinExistence type="predicted"/>
<accession>A0A7J8JHY7</accession>
<evidence type="ECO:0000313" key="2">
    <source>
        <dbReference type="Proteomes" id="UP000593571"/>
    </source>
</evidence>
<gene>
    <name evidence="1" type="ORF">HJG63_010245</name>
</gene>
<dbReference type="AlphaFoldDB" id="A0A7J8JHY7"/>
<protein>
    <submittedName>
        <fullName evidence="1">Uncharacterized protein</fullName>
    </submittedName>
</protein>
<reference evidence="1 2" key="1">
    <citation type="journal article" date="2020" name="Nature">
        <title>Six reference-quality genomes reveal evolution of bat adaptations.</title>
        <authorList>
            <person name="Jebb D."/>
            <person name="Huang Z."/>
            <person name="Pippel M."/>
            <person name="Hughes G.M."/>
            <person name="Lavrichenko K."/>
            <person name="Devanna P."/>
            <person name="Winkler S."/>
            <person name="Jermiin L.S."/>
            <person name="Skirmuntt E.C."/>
            <person name="Katzourakis A."/>
            <person name="Burkitt-Gray L."/>
            <person name="Ray D.A."/>
            <person name="Sullivan K.A.M."/>
            <person name="Roscito J.G."/>
            <person name="Kirilenko B.M."/>
            <person name="Davalos L.M."/>
            <person name="Corthals A.P."/>
            <person name="Power M.L."/>
            <person name="Jones G."/>
            <person name="Ransome R.D."/>
            <person name="Dechmann D.K.N."/>
            <person name="Locatelli A.G."/>
            <person name="Puechmaille S.J."/>
            <person name="Fedrigo O."/>
            <person name="Jarvis E.D."/>
            <person name="Hiller M."/>
            <person name="Vernes S.C."/>
            <person name="Myers E.W."/>
            <person name="Teeling E.C."/>
        </authorList>
    </citation>
    <scope>NUCLEOTIDE SEQUENCE [LARGE SCALE GENOMIC DNA]</scope>
    <source>
        <strain evidence="1">MRouAeg1</strain>
        <tissue evidence="1">Muscle</tissue>
    </source>
</reference>
<organism evidence="1 2">
    <name type="scientific">Rousettus aegyptiacus</name>
    <name type="common">Egyptian fruit bat</name>
    <name type="synonym">Pteropus aegyptiacus</name>
    <dbReference type="NCBI Taxonomy" id="9407"/>
    <lineage>
        <taxon>Eukaryota</taxon>
        <taxon>Metazoa</taxon>
        <taxon>Chordata</taxon>
        <taxon>Craniata</taxon>
        <taxon>Vertebrata</taxon>
        <taxon>Euteleostomi</taxon>
        <taxon>Mammalia</taxon>
        <taxon>Eutheria</taxon>
        <taxon>Laurasiatheria</taxon>
        <taxon>Chiroptera</taxon>
        <taxon>Yinpterochiroptera</taxon>
        <taxon>Pteropodoidea</taxon>
        <taxon>Pteropodidae</taxon>
        <taxon>Rousettinae</taxon>
        <taxon>Rousettus</taxon>
    </lineage>
</organism>
<sequence>MIIEKNNETKLVLKINKILKPLARLTKKKRGHKIRNKRGDITTDSTEKQRIVSDYYEQLCTNKLDNLEEMEKFLETYNVPRLSHKEMENLNRPITSKEIEPVIRNLPMYKSSGPYDFASEFYHTFKEELIPIFLKLFHNLEEEKVLPNLLYETCITLI</sequence>